<protein>
    <submittedName>
        <fullName evidence="5">Metalloregulator ArsR/SmtB family transcription factor</fullName>
    </submittedName>
</protein>
<keyword evidence="1" id="KW-0805">Transcription regulation</keyword>
<dbReference type="InterPro" id="IPR036388">
    <property type="entry name" value="WH-like_DNA-bd_sf"/>
</dbReference>
<sequence length="297" mass="33063">MDICNKCEECTKLCEIVPKMAGVFKALGDLTRLRIIYLLTTDTTGTLGVSELATRLGISQPAVSQHLKTLKSEGIVDSRRNGFYIYYTINRDRMVEFRDNFELMYSSVMGRCNRELIRKSSPDQGFRACIIYYSYSGITRHIAEEIRNASGCDLIEVRTKKPYSSFSAYTTGVFRSRKMACDPIEPDTIDVSPYDLIVMGTPVWAWKPAPAMNAAVQALKGCEGKRVVVITTCSNQPGEALPILKESLTRRGAIVALEISLTSEDTKNPDAGGEILRRIIEAQPFGDTTKTLDSEEK</sequence>
<keyword evidence="6" id="KW-1185">Reference proteome</keyword>
<dbReference type="GO" id="GO:0003677">
    <property type="term" value="F:DNA binding"/>
    <property type="evidence" value="ECO:0007669"/>
    <property type="project" value="UniProtKB-KW"/>
</dbReference>
<dbReference type="InterPro" id="IPR036390">
    <property type="entry name" value="WH_DNA-bd_sf"/>
</dbReference>
<dbReference type="CDD" id="cd00090">
    <property type="entry name" value="HTH_ARSR"/>
    <property type="match status" value="1"/>
</dbReference>
<evidence type="ECO:0000313" key="5">
    <source>
        <dbReference type="EMBL" id="QVV90136.1"/>
    </source>
</evidence>
<keyword evidence="2" id="KW-0238">DNA-binding</keyword>
<dbReference type="PRINTS" id="PR00778">
    <property type="entry name" value="HTHARSR"/>
</dbReference>
<dbReference type="Pfam" id="PF01022">
    <property type="entry name" value="HTH_5"/>
    <property type="match status" value="1"/>
</dbReference>
<dbReference type="PANTHER" id="PTHR33154">
    <property type="entry name" value="TRANSCRIPTIONAL REGULATOR, ARSR FAMILY"/>
    <property type="match status" value="1"/>
</dbReference>
<dbReference type="PANTHER" id="PTHR33154:SF33">
    <property type="entry name" value="TRANSCRIPTIONAL REPRESSOR SDPR"/>
    <property type="match status" value="1"/>
</dbReference>
<evidence type="ECO:0000313" key="6">
    <source>
        <dbReference type="Proteomes" id="UP000680656"/>
    </source>
</evidence>
<dbReference type="GO" id="GO:0003700">
    <property type="term" value="F:DNA-binding transcription factor activity"/>
    <property type="evidence" value="ECO:0007669"/>
    <property type="project" value="InterPro"/>
</dbReference>
<dbReference type="KEGG" id="mrtj:KHC33_06495"/>
<dbReference type="GO" id="GO:0010181">
    <property type="term" value="F:FMN binding"/>
    <property type="evidence" value="ECO:0007669"/>
    <property type="project" value="InterPro"/>
</dbReference>
<keyword evidence="3" id="KW-0804">Transcription</keyword>
<dbReference type="SUPFAM" id="SSF52218">
    <property type="entry name" value="Flavoproteins"/>
    <property type="match status" value="1"/>
</dbReference>
<dbReference type="Proteomes" id="UP000680656">
    <property type="component" value="Chromosome"/>
</dbReference>
<accession>A0A8E7EKV5</accession>
<dbReference type="InterPro" id="IPR008254">
    <property type="entry name" value="Flavodoxin/NO_synth"/>
</dbReference>
<dbReference type="Pfam" id="PF12682">
    <property type="entry name" value="Flavodoxin_4"/>
    <property type="match status" value="1"/>
</dbReference>
<evidence type="ECO:0000256" key="2">
    <source>
        <dbReference type="ARBA" id="ARBA00023125"/>
    </source>
</evidence>
<evidence type="ECO:0000256" key="3">
    <source>
        <dbReference type="ARBA" id="ARBA00023163"/>
    </source>
</evidence>
<name>A0A8E7EKV5_9EURY</name>
<dbReference type="EMBL" id="CP075546">
    <property type="protein sequence ID" value="QVV90136.1"/>
    <property type="molecule type" value="Genomic_DNA"/>
</dbReference>
<evidence type="ECO:0000256" key="1">
    <source>
        <dbReference type="ARBA" id="ARBA00023015"/>
    </source>
</evidence>
<feature type="domain" description="HTH arsR-type" evidence="4">
    <location>
        <begin position="13"/>
        <end position="109"/>
    </location>
</feature>
<dbReference type="InterPro" id="IPR051081">
    <property type="entry name" value="HTH_MetalResp_TranReg"/>
</dbReference>
<dbReference type="NCBIfam" id="NF033788">
    <property type="entry name" value="HTH_metalloreg"/>
    <property type="match status" value="1"/>
</dbReference>
<dbReference type="Gene3D" id="3.40.50.360">
    <property type="match status" value="1"/>
</dbReference>
<dbReference type="InterPro" id="IPR029039">
    <property type="entry name" value="Flavoprotein-like_sf"/>
</dbReference>
<reference evidence="5 6" key="1">
    <citation type="submission" date="2021-05" db="EMBL/GenBank/DDBJ databases">
        <title>A novel Methanospirillum isolate from a pyrite-forming mixed culture.</title>
        <authorList>
            <person name="Bunk B."/>
            <person name="Sproer C."/>
            <person name="Spring S."/>
            <person name="Pester M."/>
        </authorList>
    </citation>
    <scope>NUCLEOTIDE SEQUENCE [LARGE SCALE GENOMIC DNA]</scope>
    <source>
        <strain evidence="5 6">J.3.6.1-F.2.7.3</strain>
    </source>
</reference>
<gene>
    <name evidence="5" type="ORF">KHC33_06495</name>
</gene>
<dbReference type="PROSITE" id="PS50987">
    <property type="entry name" value="HTH_ARSR_2"/>
    <property type="match status" value="1"/>
</dbReference>
<dbReference type="GeneID" id="65567972"/>
<organism evidence="5 6">
    <name type="scientific">Methanospirillum purgamenti</name>
    <dbReference type="NCBI Taxonomy" id="2834276"/>
    <lineage>
        <taxon>Archaea</taxon>
        <taxon>Methanobacteriati</taxon>
        <taxon>Methanobacteriota</taxon>
        <taxon>Stenosarchaea group</taxon>
        <taxon>Methanomicrobia</taxon>
        <taxon>Methanomicrobiales</taxon>
        <taxon>Methanospirillaceae</taxon>
        <taxon>Methanospirillum</taxon>
    </lineage>
</organism>
<dbReference type="InterPro" id="IPR001845">
    <property type="entry name" value="HTH_ArsR_DNA-bd_dom"/>
</dbReference>
<evidence type="ECO:0000259" key="4">
    <source>
        <dbReference type="PROSITE" id="PS50987"/>
    </source>
</evidence>
<dbReference type="AlphaFoldDB" id="A0A8E7EKV5"/>
<dbReference type="RefSeq" id="WP_214420910.1">
    <property type="nucleotide sequence ID" value="NZ_CP075546.1"/>
</dbReference>
<dbReference type="InterPro" id="IPR011991">
    <property type="entry name" value="ArsR-like_HTH"/>
</dbReference>
<proteinExistence type="predicted"/>
<dbReference type="Gene3D" id="1.10.10.10">
    <property type="entry name" value="Winged helix-like DNA-binding domain superfamily/Winged helix DNA-binding domain"/>
    <property type="match status" value="1"/>
</dbReference>
<dbReference type="SUPFAM" id="SSF46785">
    <property type="entry name" value="Winged helix' DNA-binding domain"/>
    <property type="match status" value="1"/>
</dbReference>
<dbReference type="SMART" id="SM00418">
    <property type="entry name" value="HTH_ARSR"/>
    <property type="match status" value="1"/>
</dbReference>